<keyword evidence="1" id="KW-1185">Reference proteome</keyword>
<dbReference type="RefSeq" id="XP_048330989.2">
    <property type="nucleotide sequence ID" value="XM_048475032.2"/>
</dbReference>
<sequence>MAAKEKSHALSLIQALKKASKDLQNNPIFILCRNQTDLKAAIEALLELSTKANPILSADPCLSNISHSLNNLRELLRDLEEFQGYGVRSLFYRQITKYKISQIGYEIETHLRAYIDREAIFDLVQTLREEPGDEDEKITALIEFENRLSQGFDRDYQELIMKAGIFSILESMLCFSNCSNRVKDEAALAVLALIEFNKDVFVGMVFMGFTIPSLISMGSSTSIRILSSLIARIRTPLIDELQHRKQIPRIINLLSSENRSVLMAAMNCLFEIAFYGSKEVIGAMLEEELVRKLLELQRLKIGSDLENEDFAFEDCVKRFALQIEMGEGVENKKEKDEFKLEILETVRKASVSDAEAASIVHDILWGPSP</sequence>
<organism evidence="1 2">
    <name type="scientific">Ziziphus jujuba</name>
    <name type="common">Chinese jujube</name>
    <name type="synonym">Ziziphus sativa</name>
    <dbReference type="NCBI Taxonomy" id="326968"/>
    <lineage>
        <taxon>Eukaryota</taxon>
        <taxon>Viridiplantae</taxon>
        <taxon>Streptophyta</taxon>
        <taxon>Embryophyta</taxon>
        <taxon>Tracheophyta</taxon>
        <taxon>Spermatophyta</taxon>
        <taxon>Magnoliopsida</taxon>
        <taxon>eudicotyledons</taxon>
        <taxon>Gunneridae</taxon>
        <taxon>Pentapetalae</taxon>
        <taxon>rosids</taxon>
        <taxon>fabids</taxon>
        <taxon>Rosales</taxon>
        <taxon>Rhamnaceae</taxon>
        <taxon>Paliureae</taxon>
        <taxon>Ziziphus</taxon>
    </lineage>
</organism>
<evidence type="ECO:0000313" key="1">
    <source>
        <dbReference type="Proteomes" id="UP001652623"/>
    </source>
</evidence>
<accession>A0ABM3ILA8</accession>
<dbReference type="InterPro" id="IPR011989">
    <property type="entry name" value="ARM-like"/>
</dbReference>
<gene>
    <name evidence="2" type="primary">LOC125422837</name>
</gene>
<dbReference type="InterPro" id="IPR016024">
    <property type="entry name" value="ARM-type_fold"/>
</dbReference>
<proteinExistence type="predicted"/>
<reference evidence="2" key="1">
    <citation type="submission" date="2025-08" db="UniProtKB">
        <authorList>
            <consortium name="RefSeq"/>
        </authorList>
    </citation>
    <scope>IDENTIFICATION</scope>
    <source>
        <tissue evidence="2">Seedling</tissue>
    </source>
</reference>
<dbReference type="SUPFAM" id="SSF48371">
    <property type="entry name" value="ARM repeat"/>
    <property type="match status" value="1"/>
</dbReference>
<dbReference type="GeneID" id="125422837"/>
<dbReference type="PANTHER" id="PTHR35834:SF3">
    <property type="entry name" value="ARM REPEAT SUPERFAMILY PROTEIN"/>
    <property type="match status" value="1"/>
</dbReference>
<name>A0ABM3ILA8_ZIZJJ</name>
<protein>
    <submittedName>
        <fullName evidence="2">Uncharacterized protein LOC125422837</fullName>
    </submittedName>
</protein>
<dbReference type="Gene3D" id="1.25.10.10">
    <property type="entry name" value="Leucine-rich Repeat Variant"/>
    <property type="match status" value="1"/>
</dbReference>
<dbReference type="Proteomes" id="UP001652623">
    <property type="component" value="Chromosome 5"/>
</dbReference>
<evidence type="ECO:0000313" key="2">
    <source>
        <dbReference type="RefSeq" id="XP_048330989.2"/>
    </source>
</evidence>
<dbReference type="PANTHER" id="PTHR35834">
    <property type="entry name" value="ARMADILLO-TYPE FOLD PROTEIN-RELATED"/>
    <property type="match status" value="1"/>
</dbReference>